<dbReference type="InterPro" id="IPR002156">
    <property type="entry name" value="RNaseH_domain"/>
</dbReference>
<dbReference type="OrthoDB" id="1435726at2759"/>
<feature type="compositionally biased region" description="Basic and acidic residues" evidence="1">
    <location>
        <begin position="236"/>
        <end position="257"/>
    </location>
</feature>
<keyword evidence="4" id="KW-1185">Reference proteome</keyword>
<gene>
    <name evidence="3" type="ORF">TSUD_102880</name>
</gene>
<dbReference type="Pfam" id="PF13966">
    <property type="entry name" value="zf-RVT"/>
    <property type="match status" value="1"/>
</dbReference>
<organism evidence="3 4">
    <name type="scientific">Trifolium subterraneum</name>
    <name type="common">Subterranean clover</name>
    <dbReference type="NCBI Taxonomy" id="3900"/>
    <lineage>
        <taxon>Eukaryota</taxon>
        <taxon>Viridiplantae</taxon>
        <taxon>Streptophyta</taxon>
        <taxon>Embryophyta</taxon>
        <taxon>Tracheophyta</taxon>
        <taxon>Spermatophyta</taxon>
        <taxon>Magnoliopsida</taxon>
        <taxon>eudicotyledons</taxon>
        <taxon>Gunneridae</taxon>
        <taxon>Pentapetalae</taxon>
        <taxon>rosids</taxon>
        <taxon>fabids</taxon>
        <taxon>Fabales</taxon>
        <taxon>Fabaceae</taxon>
        <taxon>Papilionoideae</taxon>
        <taxon>50 kb inversion clade</taxon>
        <taxon>NPAAA clade</taxon>
        <taxon>Hologalegina</taxon>
        <taxon>IRL clade</taxon>
        <taxon>Trifolieae</taxon>
        <taxon>Trifolium</taxon>
    </lineage>
</organism>
<dbReference type="EMBL" id="DF973687">
    <property type="protein sequence ID" value="GAU37771.1"/>
    <property type="molecule type" value="Genomic_DNA"/>
</dbReference>
<name>A0A2Z6N223_TRISU</name>
<evidence type="ECO:0000313" key="3">
    <source>
        <dbReference type="EMBL" id="GAU37771.1"/>
    </source>
</evidence>
<dbReference type="SUPFAM" id="SSF56219">
    <property type="entry name" value="DNase I-like"/>
    <property type="match status" value="1"/>
</dbReference>
<dbReference type="CDD" id="cd06222">
    <property type="entry name" value="RNase_H_like"/>
    <property type="match status" value="1"/>
</dbReference>
<dbReference type="Pfam" id="PF13456">
    <property type="entry name" value="RVT_3"/>
    <property type="match status" value="1"/>
</dbReference>
<evidence type="ECO:0000256" key="1">
    <source>
        <dbReference type="SAM" id="MobiDB-lite"/>
    </source>
</evidence>
<dbReference type="Pfam" id="PF03372">
    <property type="entry name" value="Exo_endo_phos"/>
    <property type="match status" value="1"/>
</dbReference>
<accession>A0A2Z6N223</accession>
<dbReference type="InterPro" id="IPR036397">
    <property type="entry name" value="RNaseH_sf"/>
</dbReference>
<evidence type="ECO:0000259" key="2">
    <source>
        <dbReference type="PROSITE" id="PS50878"/>
    </source>
</evidence>
<dbReference type="InterPro" id="IPR043502">
    <property type="entry name" value="DNA/RNA_pol_sf"/>
</dbReference>
<evidence type="ECO:0000313" key="4">
    <source>
        <dbReference type="Proteomes" id="UP000242715"/>
    </source>
</evidence>
<dbReference type="Proteomes" id="UP000242715">
    <property type="component" value="Unassembled WGS sequence"/>
</dbReference>
<feature type="region of interest" description="Disordered" evidence="1">
    <location>
        <begin position="230"/>
        <end position="286"/>
    </location>
</feature>
<dbReference type="Gene3D" id="3.30.420.10">
    <property type="entry name" value="Ribonuclease H-like superfamily/Ribonuclease H"/>
    <property type="match status" value="1"/>
</dbReference>
<dbReference type="InterPro" id="IPR012337">
    <property type="entry name" value="RNaseH-like_sf"/>
</dbReference>
<feature type="domain" description="Reverse transcriptase" evidence="2">
    <location>
        <begin position="850"/>
        <end position="1161"/>
    </location>
</feature>
<proteinExistence type="predicted"/>
<dbReference type="Gene3D" id="3.60.10.10">
    <property type="entry name" value="Endonuclease/exonuclease/phosphatase"/>
    <property type="match status" value="1"/>
</dbReference>
<dbReference type="InterPro" id="IPR000477">
    <property type="entry name" value="RT_dom"/>
</dbReference>
<dbReference type="InterPro" id="IPR025558">
    <property type="entry name" value="DUF4283"/>
</dbReference>
<dbReference type="InterPro" id="IPR026960">
    <property type="entry name" value="RVT-Znf"/>
</dbReference>
<dbReference type="SUPFAM" id="SSF53098">
    <property type="entry name" value="Ribonuclease H-like"/>
    <property type="match status" value="1"/>
</dbReference>
<dbReference type="SUPFAM" id="SSF56672">
    <property type="entry name" value="DNA/RNA polymerases"/>
    <property type="match status" value="1"/>
</dbReference>
<dbReference type="Pfam" id="PF00078">
    <property type="entry name" value="RVT_1"/>
    <property type="match status" value="1"/>
</dbReference>
<sequence>MEHIERLVLEEDNEELEVEIEETNEVNNEANPAWCFAGRFLTNRPIRTDVMKIAMAGVWYPVKGVTVKATNSGIFVFQFHHHLDVQRVLKGGPWFFNKHMLVLGSMAEATQPEQVALYSVPFWVQVHNLPAGAMSEKNGKQIAESMGEFLEYDAKNNSNFWRKYMRIRVMLDVRRPLKKTKRLKKPGGGTQEVHFKYERLGMFCYYCGLLGHTDETCDLLYSAEVDDGTRNWGPEVRAETKKPRDVGGGRWLREEGQNWKTPDQGERQTSSDINGSSKATLNAGERGKEVSKNLLAELMRNPSTLIPRHNRQILMEPSNGGAATSLGEREECSNEVNKEGYDSDIIIEEKKRKMNSSHLPRQVSNIEGEERMMVDENERVEVTKNHGVHVADDVKVPTLRDLIRKYKPDVIFLCETLVHANKIEEVRVRLGFDGSFAVDKIGRSGGLACLWKSPFEGHLINYSTYFINMEIRHQQIPTWRFTGFYGIPEGERRRDSWDLLRTLAQDNSLPWCIMGDFNDILSNEEKRSKVDHPPWRIRGFREAIQDCNLIDIPLQGYPFTWIRRRGKPDMVEEKLDRAMATERWIDLFPNSKLSNLIADRSDHSPILLSLIDRDNRNVKRSFRFENAWLKENELQDVVTSCWRRDEELEVLEKLNQCREDLERWGKQMRLRFKKDIDQCRVELEALREAEAFHEEYTITRNKMSLLLSQEDAFWRQRAKVHWLQGGDSNTKFFHAMASTRKKRNMIMKLQSENGEVMEKQEDLCNVAKTYFDTLFSNDTGTSESILNYVPEAINEEDNNMLMAPFVKEEFRIALFQMNSDKSPGPDGFNPAFYKRFWDISGDEIFRTGVMWLEQCAFPLQVVETNIVLIPKKDNPVTMKDFRPISLCNVLYKIISKVLANRLKLLLPKCISQEQSAFVENRSIIDNVMVASEILHHMKCKTRGRVGEVALKIDISKAYDRVNWGYVKNMMRKMGYHEKWVNWMGLCMESVQYHVQVNGERVGLQTPGRGLRQGDPLSPYLFIICAEGLSILLKRLESRGEIHGVKVCRGAPILTHLLFADDCFLFCRAEEREATILVEALKKYEEASGQAINMQKSEILFSKNTSGELKEKVQNILQVTESMGSNKYLGLPSMVGRKKKAIFNYIRDRIWKRIQNWSGKHLSKAGREVLIKSVAQSIPTYCMSVFLLPTTLGEEIQRMLNSFWWGSNRNNGRGINWLSWDKLTMRKEHGGMGFRHLYGFNLAMLGKQGWKLATNHDTIVARIFKARYYPRGNFLEANLGHNPSFIWRSIHTSQVIVKGGIRWRLGDGKSIRVWRDAWLRNEANSYVTTPMILGREDMCVHDLIEEGGREWRRSLIMGSFNERDARCILSTPLFGDVQEDVPSWKHSRNGEYSVKSAYYYTMENLVDNTGLRVEGNWGKIWELKIPQKMKVFLWRAARGCLPTRYRLQQKGVNCPHTCAYCQNNFENDWHVFFGCVKAQEIWEEAGLWSFIEGMFESTEGFVSLFFSLLELLSQHKIILFVAAFWCIWKRRNQKIWEDIELHPSVSLQLASDIIYQWKTAQTSHQRQQTSAAILPHSAATRNASGEERSVSVTTSAVRVIWTPPVQGMLKCNVDAAIFKEQNCFGAGMCLRDDKGNFIRAQTTWNYGNPLPYEAEAWGLKAAISWLRNLGYVNVVIELDCKLVVDGISG</sequence>
<dbReference type="GO" id="GO:0004523">
    <property type="term" value="F:RNA-DNA hybrid ribonuclease activity"/>
    <property type="evidence" value="ECO:0007669"/>
    <property type="project" value="InterPro"/>
</dbReference>
<dbReference type="CDD" id="cd01650">
    <property type="entry name" value="RT_nLTR_like"/>
    <property type="match status" value="1"/>
</dbReference>
<dbReference type="PANTHER" id="PTHR33116:SF86">
    <property type="entry name" value="REVERSE TRANSCRIPTASE DOMAIN-CONTAINING PROTEIN"/>
    <property type="match status" value="1"/>
</dbReference>
<dbReference type="PANTHER" id="PTHR33116">
    <property type="entry name" value="REVERSE TRANSCRIPTASE ZINC-BINDING DOMAIN-CONTAINING PROTEIN-RELATED-RELATED"/>
    <property type="match status" value="1"/>
</dbReference>
<dbReference type="InterPro" id="IPR025836">
    <property type="entry name" value="Zn_knuckle_CX2CX4HX4C"/>
</dbReference>
<protein>
    <recommendedName>
        <fullName evidence="2">Reverse transcriptase domain-containing protein</fullName>
    </recommendedName>
</protein>
<reference evidence="4" key="1">
    <citation type="journal article" date="2017" name="Front. Plant Sci.">
        <title>Climate Clever Clovers: New Paradigm to Reduce the Environmental Footprint of Ruminants by Breeding Low Methanogenic Forages Utilizing Haplotype Variation.</title>
        <authorList>
            <person name="Kaur P."/>
            <person name="Appels R."/>
            <person name="Bayer P.E."/>
            <person name="Keeble-Gagnere G."/>
            <person name="Wang J."/>
            <person name="Hirakawa H."/>
            <person name="Shirasawa K."/>
            <person name="Vercoe P."/>
            <person name="Stefanova K."/>
            <person name="Durmic Z."/>
            <person name="Nichols P."/>
            <person name="Revell C."/>
            <person name="Isobe S.N."/>
            <person name="Edwards D."/>
            <person name="Erskine W."/>
        </authorList>
    </citation>
    <scope>NUCLEOTIDE SEQUENCE [LARGE SCALE GENOMIC DNA]</scope>
    <source>
        <strain evidence="4">cv. Daliak</strain>
    </source>
</reference>
<dbReference type="Pfam" id="PF14392">
    <property type="entry name" value="zf-CCHC_4"/>
    <property type="match status" value="1"/>
</dbReference>
<dbReference type="Pfam" id="PF14111">
    <property type="entry name" value="DUF4283"/>
    <property type="match status" value="1"/>
</dbReference>
<dbReference type="InterPro" id="IPR044730">
    <property type="entry name" value="RNase_H-like_dom_plant"/>
</dbReference>
<feature type="compositionally biased region" description="Polar residues" evidence="1">
    <location>
        <begin position="267"/>
        <end position="280"/>
    </location>
</feature>
<dbReference type="PROSITE" id="PS50878">
    <property type="entry name" value="RT_POL"/>
    <property type="match status" value="1"/>
</dbReference>
<dbReference type="InterPro" id="IPR005135">
    <property type="entry name" value="Endo/exonuclease/phosphatase"/>
</dbReference>
<dbReference type="InterPro" id="IPR036691">
    <property type="entry name" value="Endo/exonu/phosph_ase_sf"/>
</dbReference>
<dbReference type="GO" id="GO:0003676">
    <property type="term" value="F:nucleic acid binding"/>
    <property type="evidence" value="ECO:0007669"/>
    <property type="project" value="InterPro"/>
</dbReference>